<protein>
    <submittedName>
        <fullName evidence="4">3-hydroxybutyrate dehydrogenase</fullName>
    </submittedName>
</protein>
<evidence type="ECO:0000256" key="3">
    <source>
        <dbReference type="SAM" id="MobiDB-lite"/>
    </source>
</evidence>
<dbReference type="FunFam" id="3.40.50.720:FF:000084">
    <property type="entry name" value="Short-chain dehydrogenase reductase"/>
    <property type="match status" value="1"/>
</dbReference>
<dbReference type="EMBL" id="FOET01000006">
    <property type="protein sequence ID" value="SEQ34227.1"/>
    <property type="molecule type" value="Genomic_DNA"/>
</dbReference>
<evidence type="ECO:0000313" key="4">
    <source>
        <dbReference type="EMBL" id="SEQ34227.1"/>
    </source>
</evidence>
<dbReference type="AlphaFoldDB" id="A0A1H9F8J6"/>
<dbReference type="InterPro" id="IPR011294">
    <property type="entry name" value="3-OHbutyrate_DH"/>
</dbReference>
<evidence type="ECO:0000256" key="1">
    <source>
        <dbReference type="ARBA" id="ARBA00006484"/>
    </source>
</evidence>
<dbReference type="PROSITE" id="PS00061">
    <property type="entry name" value="ADH_SHORT"/>
    <property type="match status" value="1"/>
</dbReference>
<dbReference type="InterPro" id="IPR020904">
    <property type="entry name" value="Sc_DH/Rdtase_CS"/>
</dbReference>
<feature type="compositionally biased region" description="Low complexity" evidence="3">
    <location>
        <begin position="31"/>
        <end position="42"/>
    </location>
</feature>
<dbReference type="PRINTS" id="PR00080">
    <property type="entry name" value="SDRFAMILY"/>
</dbReference>
<keyword evidence="5" id="KW-1185">Reference proteome</keyword>
<organism evidence="4 5">
    <name type="scientific">Streptomyces radiopugnans</name>
    <dbReference type="NCBI Taxonomy" id="403935"/>
    <lineage>
        <taxon>Bacteria</taxon>
        <taxon>Bacillati</taxon>
        <taxon>Actinomycetota</taxon>
        <taxon>Actinomycetes</taxon>
        <taxon>Kitasatosporales</taxon>
        <taxon>Streptomycetaceae</taxon>
        <taxon>Streptomyces</taxon>
    </lineage>
</organism>
<feature type="region of interest" description="Disordered" evidence="3">
    <location>
        <begin position="1"/>
        <end position="42"/>
    </location>
</feature>
<dbReference type="NCBIfam" id="NF009093">
    <property type="entry name" value="PRK12429.1"/>
    <property type="match status" value="1"/>
</dbReference>
<dbReference type="InterPro" id="IPR002347">
    <property type="entry name" value="SDR_fam"/>
</dbReference>
<reference evidence="4 5" key="1">
    <citation type="submission" date="2016-10" db="EMBL/GenBank/DDBJ databases">
        <authorList>
            <person name="de Groot N.N."/>
        </authorList>
    </citation>
    <scope>NUCLEOTIDE SEQUENCE [LARGE SCALE GENOMIC DNA]</scope>
    <source>
        <strain evidence="4 5">CGMCC 4.3519</strain>
    </source>
</reference>
<dbReference type="SUPFAM" id="SSF51735">
    <property type="entry name" value="NAD(P)-binding Rossmann-fold domains"/>
    <property type="match status" value="1"/>
</dbReference>
<dbReference type="PANTHER" id="PTHR42879">
    <property type="entry name" value="3-OXOACYL-(ACYL-CARRIER-PROTEIN) REDUCTASE"/>
    <property type="match status" value="1"/>
</dbReference>
<dbReference type="Pfam" id="PF13561">
    <property type="entry name" value="adh_short_C2"/>
    <property type="match status" value="1"/>
</dbReference>
<gene>
    <name evidence="4" type="ORF">SAMN05216481_106127</name>
</gene>
<name>A0A1H9F8J6_9ACTN</name>
<dbReference type="PRINTS" id="PR00081">
    <property type="entry name" value="GDHRDH"/>
</dbReference>
<comment type="similarity">
    <text evidence="1">Belongs to the short-chain dehydrogenases/reductases (SDR) family.</text>
</comment>
<accession>A0A1H9F8J6</accession>
<keyword evidence="2" id="KW-0560">Oxidoreductase</keyword>
<dbReference type="NCBIfam" id="TIGR01963">
    <property type="entry name" value="PHB_DH"/>
    <property type="match status" value="1"/>
</dbReference>
<dbReference type="GO" id="GO:0003858">
    <property type="term" value="F:3-hydroxybutyrate dehydrogenase activity"/>
    <property type="evidence" value="ECO:0007669"/>
    <property type="project" value="InterPro"/>
</dbReference>
<dbReference type="InterPro" id="IPR036291">
    <property type="entry name" value="NAD(P)-bd_dom_sf"/>
</dbReference>
<dbReference type="Proteomes" id="UP000199055">
    <property type="component" value="Unassembled WGS sequence"/>
</dbReference>
<dbReference type="InterPro" id="IPR050259">
    <property type="entry name" value="SDR"/>
</dbReference>
<evidence type="ECO:0000313" key="5">
    <source>
        <dbReference type="Proteomes" id="UP000199055"/>
    </source>
</evidence>
<sequence>MRRTSVGKRPLPRVLAMTAPRTPRTVPPSSAPASGPAPSATAVPLDLAGRTALVTGAAGGIGRACALRLAAAGAEVRAVDRDAEGLRRLAERAEGLPGALKQVHLDLTDLDAAERAATGTDVLVNNAGLQLVRPIQDFPPDVFRTVLTVMLEAPFRLVRGALPHMYGRGWGRIVNISSVHGLRASAYKSAYVSAKHGLEGLSKVVALEGAAHGVTSNCVNPAYVRTPLVERQIADQSEAHGIPADRVVSEVMLADAAVKRLIEPEEVAEAVAYLCGPQASFVTGASLVMDGGWTAH</sequence>
<dbReference type="PANTHER" id="PTHR42879:SF2">
    <property type="entry name" value="3-OXOACYL-[ACYL-CARRIER-PROTEIN] REDUCTASE FABG"/>
    <property type="match status" value="1"/>
</dbReference>
<dbReference type="Gene3D" id="3.40.50.720">
    <property type="entry name" value="NAD(P)-binding Rossmann-like Domain"/>
    <property type="match status" value="1"/>
</dbReference>
<dbReference type="STRING" id="403935.SAMN05216481_106127"/>
<dbReference type="GO" id="GO:0032787">
    <property type="term" value="P:monocarboxylic acid metabolic process"/>
    <property type="evidence" value="ECO:0007669"/>
    <property type="project" value="UniProtKB-ARBA"/>
</dbReference>
<evidence type="ECO:0000256" key="2">
    <source>
        <dbReference type="ARBA" id="ARBA00023002"/>
    </source>
</evidence>
<proteinExistence type="inferred from homology"/>